<comment type="caution">
    <text evidence="3">The sequence shown here is derived from an EMBL/GenBank/DDBJ whole genome shotgun (WGS) entry which is preliminary data.</text>
</comment>
<accession>A0A9P6ECH0</accession>
<keyword evidence="2" id="KW-0472">Membrane</keyword>
<proteinExistence type="predicted"/>
<feature type="transmembrane region" description="Helical" evidence="2">
    <location>
        <begin position="300"/>
        <end position="323"/>
    </location>
</feature>
<organism evidence="3 4">
    <name type="scientific">Crepidotus variabilis</name>
    <dbReference type="NCBI Taxonomy" id="179855"/>
    <lineage>
        <taxon>Eukaryota</taxon>
        <taxon>Fungi</taxon>
        <taxon>Dikarya</taxon>
        <taxon>Basidiomycota</taxon>
        <taxon>Agaricomycotina</taxon>
        <taxon>Agaricomycetes</taxon>
        <taxon>Agaricomycetidae</taxon>
        <taxon>Agaricales</taxon>
        <taxon>Agaricineae</taxon>
        <taxon>Crepidotaceae</taxon>
        <taxon>Crepidotus</taxon>
    </lineage>
</organism>
<evidence type="ECO:0000313" key="3">
    <source>
        <dbReference type="EMBL" id="KAF9526515.1"/>
    </source>
</evidence>
<name>A0A9P6ECH0_9AGAR</name>
<sequence length="467" mass="49896">MPLFTTLVEDTSPLLQYSPEWSAGHSENDPLADKYTQSTFTLTNVKGASVSFQFYGSSVSIFGAVRSNHGKYHVQLDNTTFPSVSGAATTERFNYTLFSSKLDQGLHNVTLMNDENAFLDVDYVVFDTTIGQSSEPLVINTFSSAHPSFVYSPSSAWGSPALPGTFLGGYGRGSSDPSGVANFTFSGSAVAIYGPVGPNNTRSFSAQIDGMPVNTFSAHDEFYHPQQMLFQAGNLQSGSHSLLIRPQQSGGGSLEIDFASVYSTPSLGGSYGSAAVAQPPGAQVSQFLVSGEASHSTRGLVAGVAFTTVVAAVALVAFVFLFLRHRRVVRRLSAVTPSKEEHNKDIDYVPSYVEPYTLTSSSVPYRASSLGHGLASRSELNHHDPFASASLEAVSVSAWSDSYYQTTSPSVYGTPDQIRALPLIPQRPSSLVQKDKKPTPESSTSPKTNDSDVPPLPEYSGTSRLAT</sequence>
<reference evidence="3" key="1">
    <citation type="submission" date="2020-11" db="EMBL/GenBank/DDBJ databases">
        <authorList>
            <consortium name="DOE Joint Genome Institute"/>
            <person name="Ahrendt S."/>
            <person name="Riley R."/>
            <person name="Andreopoulos W."/>
            <person name="Labutti K."/>
            <person name="Pangilinan J."/>
            <person name="Ruiz-Duenas F.J."/>
            <person name="Barrasa J.M."/>
            <person name="Sanchez-Garcia M."/>
            <person name="Camarero S."/>
            <person name="Miyauchi S."/>
            <person name="Serrano A."/>
            <person name="Linde D."/>
            <person name="Babiker R."/>
            <person name="Drula E."/>
            <person name="Ayuso-Fernandez I."/>
            <person name="Pacheco R."/>
            <person name="Padilla G."/>
            <person name="Ferreira P."/>
            <person name="Barriuso J."/>
            <person name="Kellner H."/>
            <person name="Castanera R."/>
            <person name="Alfaro M."/>
            <person name="Ramirez L."/>
            <person name="Pisabarro A.G."/>
            <person name="Kuo A."/>
            <person name="Tritt A."/>
            <person name="Lipzen A."/>
            <person name="He G."/>
            <person name="Yan M."/>
            <person name="Ng V."/>
            <person name="Cullen D."/>
            <person name="Martin F."/>
            <person name="Rosso M.-N."/>
            <person name="Henrissat B."/>
            <person name="Hibbett D."/>
            <person name="Martinez A.T."/>
            <person name="Grigoriev I.V."/>
        </authorList>
    </citation>
    <scope>NUCLEOTIDE SEQUENCE</scope>
    <source>
        <strain evidence="3">CBS 506.95</strain>
    </source>
</reference>
<evidence type="ECO:0000256" key="2">
    <source>
        <dbReference type="SAM" id="Phobius"/>
    </source>
</evidence>
<evidence type="ECO:0000313" key="4">
    <source>
        <dbReference type="Proteomes" id="UP000807306"/>
    </source>
</evidence>
<protein>
    <recommendedName>
        <fullName evidence="5">Transmembrane protein</fullName>
    </recommendedName>
</protein>
<dbReference type="EMBL" id="MU157870">
    <property type="protein sequence ID" value="KAF9526515.1"/>
    <property type="molecule type" value="Genomic_DNA"/>
</dbReference>
<keyword evidence="2" id="KW-1133">Transmembrane helix</keyword>
<dbReference type="Gene3D" id="2.60.120.260">
    <property type="entry name" value="Galactose-binding domain-like"/>
    <property type="match status" value="2"/>
</dbReference>
<dbReference type="AlphaFoldDB" id="A0A9P6ECH0"/>
<keyword evidence="2" id="KW-0812">Transmembrane</keyword>
<feature type="region of interest" description="Disordered" evidence="1">
    <location>
        <begin position="423"/>
        <end position="467"/>
    </location>
</feature>
<dbReference type="Proteomes" id="UP000807306">
    <property type="component" value="Unassembled WGS sequence"/>
</dbReference>
<evidence type="ECO:0008006" key="5">
    <source>
        <dbReference type="Google" id="ProtNLM"/>
    </source>
</evidence>
<keyword evidence="4" id="KW-1185">Reference proteome</keyword>
<gene>
    <name evidence="3" type="ORF">CPB83DRAFT_857656</name>
</gene>
<evidence type="ECO:0000256" key="1">
    <source>
        <dbReference type="SAM" id="MobiDB-lite"/>
    </source>
</evidence>
<dbReference type="OrthoDB" id="2564234at2759"/>